<feature type="transmembrane region" description="Helical" evidence="1">
    <location>
        <begin position="76"/>
        <end position="99"/>
    </location>
</feature>
<feature type="transmembrane region" description="Helical" evidence="1">
    <location>
        <begin position="29"/>
        <end position="47"/>
    </location>
</feature>
<accession>A0A4R6U3R1</accession>
<evidence type="ECO:0000313" key="3">
    <source>
        <dbReference type="Proteomes" id="UP000295632"/>
    </source>
</evidence>
<keyword evidence="3" id="KW-1185">Reference proteome</keyword>
<keyword evidence="1" id="KW-0472">Membrane</keyword>
<protein>
    <submittedName>
        <fullName evidence="2">UPF0716 protein FxsA</fullName>
    </submittedName>
</protein>
<dbReference type="PANTHER" id="PTHR35335">
    <property type="entry name" value="UPF0716 PROTEIN FXSA"/>
    <property type="match status" value="1"/>
</dbReference>
<dbReference type="OrthoDB" id="9792788at2"/>
<organism evidence="2 3">
    <name type="scientific">Aureibacillus halotolerans</name>
    <dbReference type="NCBI Taxonomy" id="1508390"/>
    <lineage>
        <taxon>Bacteria</taxon>
        <taxon>Bacillati</taxon>
        <taxon>Bacillota</taxon>
        <taxon>Bacilli</taxon>
        <taxon>Bacillales</taxon>
        <taxon>Bacillaceae</taxon>
        <taxon>Aureibacillus</taxon>
    </lineage>
</organism>
<dbReference type="InterPro" id="IPR007313">
    <property type="entry name" value="FxsA"/>
</dbReference>
<gene>
    <name evidence="2" type="ORF">EV213_10886</name>
</gene>
<dbReference type="Proteomes" id="UP000295632">
    <property type="component" value="Unassembled WGS sequence"/>
</dbReference>
<dbReference type="NCBIfam" id="NF008528">
    <property type="entry name" value="PRK11463.1-2"/>
    <property type="match status" value="1"/>
</dbReference>
<feature type="transmembrane region" description="Helical" evidence="1">
    <location>
        <begin position="111"/>
        <end position="128"/>
    </location>
</feature>
<dbReference type="PANTHER" id="PTHR35335:SF1">
    <property type="entry name" value="UPF0716 PROTEIN FXSA"/>
    <property type="match status" value="1"/>
</dbReference>
<evidence type="ECO:0000313" key="2">
    <source>
        <dbReference type="EMBL" id="TDQ39139.1"/>
    </source>
</evidence>
<dbReference type="EMBL" id="SNYJ01000008">
    <property type="protein sequence ID" value="TDQ39139.1"/>
    <property type="molecule type" value="Genomic_DNA"/>
</dbReference>
<dbReference type="AlphaFoldDB" id="A0A4R6U3R1"/>
<comment type="caution">
    <text evidence="2">The sequence shown here is derived from an EMBL/GenBank/DDBJ whole genome shotgun (WGS) entry which is preliminary data.</text>
</comment>
<evidence type="ECO:0000256" key="1">
    <source>
        <dbReference type="SAM" id="Phobius"/>
    </source>
</evidence>
<keyword evidence="1" id="KW-0812">Transmembrane</keyword>
<name>A0A4R6U3R1_9BACI</name>
<proteinExistence type="predicted"/>
<sequence>MQKWLLLLLIVVPALEVGMFIFAGQTFGYLPTVLLIILSGIIGAWLLKREGTKLLFEARRKIDRGIPPTEEMIDGVCVIVGGIMLVFPGFISDIIGLFFLIPGLRSGPRRIVQLIITFIASKKGFIIFRR</sequence>
<dbReference type="GO" id="GO:0016020">
    <property type="term" value="C:membrane"/>
    <property type="evidence" value="ECO:0007669"/>
    <property type="project" value="InterPro"/>
</dbReference>
<dbReference type="RefSeq" id="WP_133580575.1">
    <property type="nucleotide sequence ID" value="NZ_SNYJ01000008.1"/>
</dbReference>
<keyword evidence="1" id="KW-1133">Transmembrane helix</keyword>
<dbReference type="Pfam" id="PF04186">
    <property type="entry name" value="FxsA"/>
    <property type="match status" value="1"/>
</dbReference>
<reference evidence="2 3" key="1">
    <citation type="submission" date="2019-03" db="EMBL/GenBank/DDBJ databases">
        <title>Genomic Encyclopedia of Type Strains, Phase IV (KMG-IV): sequencing the most valuable type-strain genomes for metagenomic binning, comparative biology and taxonomic classification.</title>
        <authorList>
            <person name="Goeker M."/>
        </authorList>
    </citation>
    <scope>NUCLEOTIDE SEQUENCE [LARGE SCALE GENOMIC DNA]</scope>
    <source>
        <strain evidence="2 3">DSM 28697</strain>
    </source>
</reference>